<gene>
    <name evidence="7" type="ORF">ACFOHH_16955</name>
</gene>
<feature type="domain" description="NodB homology" evidence="6">
    <location>
        <begin position="105"/>
        <end position="360"/>
    </location>
</feature>
<keyword evidence="4" id="KW-0732">Signal</keyword>
<protein>
    <recommendedName>
        <fullName evidence="3">Chitooligosaccharide deacetylase</fullName>
    </recommendedName>
    <alternativeName>
        <fullName evidence="5">Nodulation protein B</fullName>
    </alternativeName>
</protein>
<dbReference type="RefSeq" id="WP_257315197.1">
    <property type="nucleotide sequence ID" value="NZ_JANFDG010000010.1"/>
</dbReference>
<comment type="caution">
    <text evidence="7">The sequence shown here is derived from an EMBL/GenBank/DDBJ whole genome shotgun (WGS) entry which is preliminary data.</text>
</comment>
<keyword evidence="8" id="KW-1185">Reference proteome</keyword>
<evidence type="ECO:0000313" key="7">
    <source>
        <dbReference type="EMBL" id="MFC3074802.1"/>
    </source>
</evidence>
<comment type="similarity">
    <text evidence="2">Belongs to the polysaccharide deacetylase family.</text>
</comment>
<accession>A0ABV7DIM0</accession>
<dbReference type="InterPro" id="IPR051398">
    <property type="entry name" value="Polysacch_Deacetylase"/>
</dbReference>
<evidence type="ECO:0000256" key="2">
    <source>
        <dbReference type="ARBA" id="ARBA00010973"/>
    </source>
</evidence>
<dbReference type="InterPro" id="IPR011330">
    <property type="entry name" value="Glyco_hydro/deAcase_b/a-brl"/>
</dbReference>
<evidence type="ECO:0000259" key="6">
    <source>
        <dbReference type="PROSITE" id="PS51677"/>
    </source>
</evidence>
<dbReference type="Pfam" id="PF01522">
    <property type="entry name" value="Polysacc_deac_1"/>
    <property type="match status" value="2"/>
</dbReference>
<dbReference type="Proteomes" id="UP001595377">
    <property type="component" value="Unassembled WGS sequence"/>
</dbReference>
<dbReference type="EMBL" id="JBHRSP010000026">
    <property type="protein sequence ID" value="MFC3074802.1"/>
    <property type="molecule type" value="Genomic_DNA"/>
</dbReference>
<dbReference type="PANTHER" id="PTHR34216:SF7">
    <property type="entry name" value="POLY-BETA-1,6-N-ACETYL-D-GLUCOSAMINE N-DEACETYLASE"/>
    <property type="match status" value="1"/>
</dbReference>
<organism evidence="7 8">
    <name type="scientific">Shinella pollutisoli</name>
    <dbReference type="NCBI Taxonomy" id="2250594"/>
    <lineage>
        <taxon>Bacteria</taxon>
        <taxon>Pseudomonadati</taxon>
        <taxon>Pseudomonadota</taxon>
        <taxon>Alphaproteobacteria</taxon>
        <taxon>Hyphomicrobiales</taxon>
        <taxon>Rhizobiaceae</taxon>
        <taxon>Shinella</taxon>
    </lineage>
</organism>
<dbReference type="Gene3D" id="3.20.20.370">
    <property type="entry name" value="Glycoside hydrolase/deacetylase"/>
    <property type="match status" value="1"/>
</dbReference>
<proteinExistence type="inferred from homology"/>
<evidence type="ECO:0000256" key="4">
    <source>
        <dbReference type="ARBA" id="ARBA00022729"/>
    </source>
</evidence>
<dbReference type="PANTHER" id="PTHR34216">
    <property type="match status" value="1"/>
</dbReference>
<evidence type="ECO:0000313" key="8">
    <source>
        <dbReference type="Proteomes" id="UP001595377"/>
    </source>
</evidence>
<reference evidence="8" key="1">
    <citation type="journal article" date="2019" name="Int. J. Syst. Evol. Microbiol.">
        <title>The Global Catalogue of Microorganisms (GCM) 10K type strain sequencing project: providing services to taxonomists for standard genome sequencing and annotation.</title>
        <authorList>
            <consortium name="The Broad Institute Genomics Platform"/>
            <consortium name="The Broad Institute Genome Sequencing Center for Infectious Disease"/>
            <person name="Wu L."/>
            <person name="Ma J."/>
        </authorList>
    </citation>
    <scope>NUCLEOTIDE SEQUENCE [LARGE SCALE GENOMIC DNA]</scope>
    <source>
        <strain evidence="8">KCTC 52677</strain>
    </source>
</reference>
<evidence type="ECO:0000256" key="1">
    <source>
        <dbReference type="ARBA" id="ARBA00003236"/>
    </source>
</evidence>
<evidence type="ECO:0000256" key="5">
    <source>
        <dbReference type="ARBA" id="ARBA00032976"/>
    </source>
</evidence>
<evidence type="ECO:0000256" key="3">
    <source>
        <dbReference type="ARBA" id="ARBA00020071"/>
    </source>
</evidence>
<comment type="function">
    <text evidence="1">Is involved in generating a small heat-stable compound (Nod), an acylated oligomer of N-acetylglucosamine, that stimulates mitosis in various plant protoplasts.</text>
</comment>
<dbReference type="SUPFAM" id="SSF88713">
    <property type="entry name" value="Glycoside hydrolase/deacetylase"/>
    <property type="match status" value="1"/>
</dbReference>
<dbReference type="InterPro" id="IPR002509">
    <property type="entry name" value="NODB_dom"/>
</dbReference>
<name>A0ABV7DIM0_9HYPH</name>
<dbReference type="PROSITE" id="PS51677">
    <property type="entry name" value="NODB"/>
    <property type="match status" value="1"/>
</dbReference>
<sequence>MRDLQSEPVSALPRRLAGIAQPKLARLCEETAHRSGLGDLLARRYSGKGIALMFHEIHADVDGELRTGCGPAQLAHIIDTVRAAGRDIVTIEEGLRRLAEPDSRPFALLTFDDGYRDNRTNALPILERAEAPMTLFVPTGMMTRELYAWWIALREIAKTRDAVDIPPMERRFECVDLASKVALMRQVTAWIGTDNARARSLAPTFTKYGVDLPALVDFYAMDEEELKTFARHPLVRIGAHTVSHRFLSGLEDAEVAAELPANKRYLEDLLGQPVPYLAYPHGDEDACGAREARLAAQAGFEASFTTRPGHLFAAHLSHPHLLPRMDVGYAPQSASALASRLNGLHRVIAAGFVDPVATLA</sequence>